<name>A0ABW8AI47_9ACTN</name>
<dbReference type="RefSeq" id="WP_398274949.1">
    <property type="nucleotide sequence ID" value="NZ_JBITLV010000001.1"/>
</dbReference>
<evidence type="ECO:0000313" key="2">
    <source>
        <dbReference type="Proteomes" id="UP001612915"/>
    </source>
</evidence>
<comment type="caution">
    <text evidence="1">The sequence shown here is derived from an EMBL/GenBank/DDBJ whole genome shotgun (WGS) entry which is preliminary data.</text>
</comment>
<dbReference type="EMBL" id="JBITLV010000001">
    <property type="protein sequence ID" value="MFI7586029.1"/>
    <property type="molecule type" value="Genomic_DNA"/>
</dbReference>
<proteinExistence type="predicted"/>
<accession>A0ABW8AI47</accession>
<evidence type="ECO:0000313" key="1">
    <source>
        <dbReference type="EMBL" id="MFI7586029.1"/>
    </source>
</evidence>
<organism evidence="1 2">
    <name type="scientific">Spongisporangium articulatum</name>
    <dbReference type="NCBI Taxonomy" id="3362603"/>
    <lineage>
        <taxon>Bacteria</taxon>
        <taxon>Bacillati</taxon>
        <taxon>Actinomycetota</taxon>
        <taxon>Actinomycetes</taxon>
        <taxon>Kineosporiales</taxon>
        <taxon>Kineosporiaceae</taxon>
        <taxon>Spongisporangium</taxon>
    </lineage>
</organism>
<dbReference type="InterPro" id="IPR047990">
    <property type="entry name" value="DLW39-like"/>
</dbReference>
<sequence>MKKIILALIVAGVGFAVYQKLGAGKSGQELWSSATDKVR</sequence>
<gene>
    <name evidence="1" type="ORF">ACIB24_03005</name>
</gene>
<protein>
    <submittedName>
        <fullName evidence="1">DLW-39 family protein</fullName>
    </submittedName>
</protein>
<dbReference type="NCBIfam" id="NF038356">
    <property type="entry name" value="actino_DLW39"/>
    <property type="match status" value="1"/>
</dbReference>
<dbReference type="Proteomes" id="UP001612915">
    <property type="component" value="Unassembled WGS sequence"/>
</dbReference>
<reference evidence="1 2" key="1">
    <citation type="submission" date="2024-10" db="EMBL/GenBank/DDBJ databases">
        <title>The Natural Products Discovery Center: Release of the First 8490 Sequenced Strains for Exploring Actinobacteria Biosynthetic Diversity.</title>
        <authorList>
            <person name="Kalkreuter E."/>
            <person name="Kautsar S.A."/>
            <person name="Yang D."/>
            <person name="Bader C.D."/>
            <person name="Teijaro C.N."/>
            <person name="Fluegel L."/>
            <person name="Davis C.M."/>
            <person name="Simpson J.R."/>
            <person name="Lauterbach L."/>
            <person name="Steele A.D."/>
            <person name="Gui C."/>
            <person name="Meng S."/>
            <person name="Li G."/>
            <person name="Viehrig K."/>
            <person name="Ye F."/>
            <person name="Su P."/>
            <person name="Kiefer A.F."/>
            <person name="Nichols A."/>
            <person name="Cepeda A.J."/>
            <person name="Yan W."/>
            <person name="Fan B."/>
            <person name="Jiang Y."/>
            <person name="Adhikari A."/>
            <person name="Zheng C.-J."/>
            <person name="Schuster L."/>
            <person name="Cowan T.M."/>
            <person name="Smanski M.J."/>
            <person name="Chevrette M.G."/>
            <person name="De Carvalho L.P.S."/>
            <person name="Shen B."/>
        </authorList>
    </citation>
    <scope>NUCLEOTIDE SEQUENCE [LARGE SCALE GENOMIC DNA]</scope>
    <source>
        <strain evidence="1 2">NPDC049639</strain>
    </source>
</reference>
<keyword evidence="2" id="KW-1185">Reference proteome</keyword>